<feature type="non-terminal residue" evidence="3">
    <location>
        <position position="1022"/>
    </location>
</feature>
<feature type="compositionally biased region" description="Basic and acidic residues" evidence="2">
    <location>
        <begin position="419"/>
        <end position="440"/>
    </location>
</feature>
<sequence length="1022" mass="113948">MTDAATASAVRDYTAIFSAAMPPVLRSQSGTSSALLQSASAALAATSPSCLEWRPYRSGEMGGRGAAMTRLLLGSSGAAPHTRQLEAGLLRREVLLRGEFDRLRHAEEERVRWDHQREHEARLAEEQLRLLETAKAIELERAKRTEEQQQRVLAQERELEEWKQERAKEMEEQRRRRVEEEDRLRARQHEREMLLMREEAELRLQTQKSLEGHKQSIESTVKGAAESMLGRLREEFKEVERQWSTRFERLQLEHSGETAALRHDIERERQLVARGEAQLSETRAQLDKLHTLVEELRRQKDGDAHSRATETSLKELHQKAVDRLQRAFEEDKQSSKQWFMEEQQRTQKLHESALLEAEEKHRDQVRRLEAALDEARRQLREAEGELQQYKVKLPTAAAEEARLREELRTVRKQLNEAVDAKQHAERQSRELERECEDGRKAQQALQLEMDAEAARHGAELRSAREECEQVAEELARARKTHAEELQEIRRKQRSGGNAVSRDATKEVDVTIRRMNERHEEARRALEAEKAQLTRQVREAEQRHEDARQRLELEFDKLEAARRDGERLKQQLDEKDRAVAELQGVVEELKRKDVSAADAAAENRKLQQELEQLRRSHEAAARAKESELQDLRRDASDARRRSAALQEELTAAQRVRGEVEVRMKRLADEAALTEKQLRREAEEATQAAQSWKDRYTQMQTASASSAPRMQTLLNEKESELSLLRDTIDALKRDRDTLEKRVQEVQTTATTREQEMLDQATTVKALNAEIASLREQLSTAMRSAKAAAPHCPPQTLEHSPLHRATGAEASPDARLAQAKSTVESPASDSLRFAATGAQPLPQTARSASDFVSVFPPPAPFTTPRAPAAGSPPHAPPPDISLTPRSSATVPPARLPEGLSFSAGHQSLSTARASLPVVDSAGAGILNLGAHASVLLSPPASPQPGHSASASRTSSFTVPVPAPSTAPAAAVAPPPQAAVPMPVPASPQPGHSASGSRTSSFTVQVPAPSTAPAAAGAPPPQAAVP</sequence>
<dbReference type="AlphaFoldDB" id="A0A422P209"/>
<feature type="compositionally biased region" description="Low complexity" evidence="2">
    <location>
        <begin position="1003"/>
        <end position="1013"/>
    </location>
</feature>
<dbReference type="OrthoDB" id="267410at2759"/>
<dbReference type="RefSeq" id="XP_029226419.1">
    <property type="nucleotide sequence ID" value="XM_029373456.1"/>
</dbReference>
<gene>
    <name evidence="3" type="ORF">Tco025E_06581</name>
</gene>
<reference evidence="3 4" key="1">
    <citation type="journal article" date="2018" name="BMC Genomics">
        <title>Genomic comparison of Trypanosoma conorhini and Trypanosoma rangeli to Trypanosoma cruzi strains of high and low virulence.</title>
        <authorList>
            <person name="Bradwell K.R."/>
            <person name="Koparde V.N."/>
            <person name="Matveyev A.V."/>
            <person name="Serrano M.G."/>
            <person name="Alves J.M."/>
            <person name="Parikh H."/>
            <person name="Huang B."/>
            <person name="Lee V."/>
            <person name="Espinosa-Alvarez O."/>
            <person name="Ortiz P.A."/>
            <person name="Costa-Martins A.G."/>
            <person name="Teixeira M.M."/>
            <person name="Buck G.A."/>
        </authorList>
    </citation>
    <scope>NUCLEOTIDE SEQUENCE [LARGE SCALE GENOMIC DNA]</scope>
    <source>
        <strain evidence="3 4">025E</strain>
    </source>
</reference>
<feature type="coiled-coil region" evidence="1">
    <location>
        <begin position="222"/>
        <end position="299"/>
    </location>
</feature>
<protein>
    <submittedName>
        <fullName evidence="3">Vesicular transport-associated repeat protein</fullName>
    </submittedName>
</protein>
<dbReference type="EMBL" id="MKKU01000455">
    <property type="protein sequence ID" value="RNF11705.1"/>
    <property type="molecule type" value="Genomic_DNA"/>
</dbReference>
<feature type="coiled-coil region" evidence="1">
    <location>
        <begin position="139"/>
        <end position="190"/>
    </location>
</feature>
<feature type="compositionally biased region" description="Pro residues" evidence="2">
    <location>
        <begin position="969"/>
        <end position="984"/>
    </location>
</feature>
<dbReference type="GeneID" id="40320192"/>
<evidence type="ECO:0000313" key="4">
    <source>
        <dbReference type="Proteomes" id="UP000284403"/>
    </source>
</evidence>
<evidence type="ECO:0000256" key="1">
    <source>
        <dbReference type="SAM" id="Coils"/>
    </source>
</evidence>
<comment type="caution">
    <text evidence="3">The sequence shown here is derived from an EMBL/GenBank/DDBJ whole genome shotgun (WGS) entry which is preliminary data.</text>
</comment>
<dbReference type="Proteomes" id="UP000284403">
    <property type="component" value="Unassembled WGS sequence"/>
</dbReference>
<feature type="region of interest" description="Disordered" evidence="2">
    <location>
        <begin position="611"/>
        <end position="634"/>
    </location>
</feature>
<feature type="compositionally biased region" description="Low complexity" evidence="2">
    <location>
        <begin position="954"/>
        <end position="968"/>
    </location>
</feature>
<feature type="region of interest" description="Disordered" evidence="2">
    <location>
        <begin position="934"/>
        <end position="1022"/>
    </location>
</feature>
<proteinExistence type="predicted"/>
<feature type="compositionally biased region" description="Polar residues" evidence="2">
    <location>
        <begin position="816"/>
        <end position="825"/>
    </location>
</feature>
<keyword evidence="4" id="KW-1185">Reference proteome</keyword>
<feature type="compositionally biased region" description="Polar residues" evidence="2">
    <location>
        <begin position="941"/>
        <end position="953"/>
    </location>
</feature>
<organism evidence="3 4">
    <name type="scientific">Trypanosoma conorhini</name>
    <dbReference type="NCBI Taxonomy" id="83891"/>
    <lineage>
        <taxon>Eukaryota</taxon>
        <taxon>Discoba</taxon>
        <taxon>Euglenozoa</taxon>
        <taxon>Kinetoplastea</taxon>
        <taxon>Metakinetoplastina</taxon>
        <taxon>Trypanosomatida</taxon>
        <taxon>Trypanosomatidae</taxon>
        <taxon>Trypanosoma</taxon>
    </lineage>
</organism>
<keyword evidence="1" id="KW-0175">Coiled coil</keyword>
<feature type="compositionally biased region" description="Polar residues" evidence="2">
    <location>
        <begin position="988"/>
        <end position="1000"/>
    </location>
</feature>
<evidence type="ECO:0000313" key="3">
    <source>
        <dbReference type="EMBL" id="RNF11705.1"/>
    </source>
</evidence>
<accession>A0A422P209</accession>
<feature type="compositionally biased region" description="Low complexity" evidence="2">
    <location>
        <begin position="859"/>
        <end position="869"/>
    </location>
</feature>
<feature type="region of interest" description="Disordered" evidence="2">
    <location>
        <begin position="419"/>
        <end position="441"/>
    </location>
</feature>
<feature type="region of interest" description="Disordered" evidence="2">
    <location>
        <begin position="803"/>
        <end position="895"/>
    </location>
</feature>
<evidence type="ECO:0000256" key="2">
    <source>
        <dbReference type="SAM" id="MobiDB-lite"/>
    </source>
</evidence>
<name>A0A422P209_9TRYP</name>